<protein>
    <recommendedName>
        <fullName evidence="1">FAM69 protein-kinase domain-containing protein</fullName>
    </recommendedName>
</protein>
<sequence length="302" mass="35174">MVMSMQLRLARHIKDDLSWVNRHGEQVYPKIENFHHIVKMHITLTYNVTLDDNMIRALVNQEIDQNNPQQMLNFWRLFKDNNYMMSKLYDEENLFPTVLGSCGPYYATENLNILKTEQTLLQYISFDWQKRLKFALSLMEFVFKMDEMKPEPLRMCKMKISNFGVTGDKRIKYENAEHVFVETQLDKHLSNGSPCEEDVDCNYHYCMGKCDQEKLICSGVQQNNNLQIFCDQILKGGGLFPGLLASAKTPKNLMKLVKTCIDPSKQANNHVPSRQYAPNAELALRLYNEMKRLHKTTAKTGN</sequence>
<dbReference type="OMA" id="LHYDRGK"/>
<reference evidence="2 3" key="1">
    <citation type="journal article" date="2015" name="Nat. Commun.">
        <title>Lucilia cuprina genome unlocks parasitic fly biology to underpin future interventions.</title>
        <authorList>
            <person name="Anstead C.A."/>
            <person name="Korhonen P.K."/>
            <person name="Young N.D."/>
            <person name="Hall R.S."/>
            <person name="Jex A.R."/>
            <person name="Murali S.C."/>
            <person name="Hughes D.S."/>
            <person name="Lee S.F."/>
            <person name="Perry T."/>
            <person name="Stroehlein A.J."/>
            <person name="Ansell B.R."/>
            <person name="Breugelmans B."/>
            <person name="Hofmann A."/>
            <person name="Qu J."/>
            <person name="Dugan S."/>
            <person name="Lee S.L."/>
            <person name="Chao H."/>
            <person name="Dinh H."/>
            <person name="Han Y."/>
            <person name="Doddapaneni H.V."/>
            <person name="Worley K.C."/>
            <person name="Muzny D.M."/>
            <person name="Ioannidis P."/>
            <person name="Waterhouse R.M."/>
            <person name="Zdobnov E.M."/>
            <person name="James P.J."/>
            <person name="Bagnall N.H."/>
            <person name="Kotze A.C."/>
            <person name="Gibbs R.A."/>
            <person name="Richards S."/>
            <person name="Batterham P."/>
            <person name="Gasser R.B."/>
        </authorList>
    </citation>
    <scope>NUCLEOTIDE SEQUENCE [LARGE SCALE GENOMIC DNA]</scope>
    <source>
        <strain evidence="2 3">LS</strain>
        <tissue evidence="2">Full body</tissue>
    </source>
</reference>
<evidence type="ECO:0000313" key="3">
    <source>
        <dbReference type="Proteomes" id="UP000037069"/>
    </source>
</evidence>
<dbReference type="InterPro" id="IPR022049">
    <property type="entry name" value="FAM69_kinase_dom"/>
</dbReference>
<accession>A0A0L0C1Z9</accession>
<dbReference type="OrthoDB" id="8543887at2759"/>
<dbReference type="Pfam" id="PF12260">
    <property type="entry name" value="PIP49_C"/>
    <property type="match status" value="1"/>
</dbReference>
<dbReference type="Proteomes" id="UP000037069">
    <property type="component" value="Unassembled WGS sequence"/>
</dbReference>
<gene>
    <name evidence="2" type="ORF">FF38_01132</name>
</gene>
<name>A0A0L0C1Z9_LUCCU</name>
<evidence type="ECO:0000313" key="2">
    <source>
        <dbReference type="EMBL" id="KNC26282.1"/>
    </source>
</evidence>
<dbReference type="PANTHER" id="PTHR21093:SF2">
    <property type="entry name" value="DIVERGENT PROTEIN KINASE DOMAIN 1C"/>
    <property type="match status" value="1"/>
</dbReference>
<organism evidence="2 3">
    <name type="scientific">Lucilia cuprina</name>
    <name type="common">Green bottle fly</name>
    <name type="synonym">Australian sheep blowfly</name>
    <dbReference type="NCBI Taxonomy" id="7375"/>
    <lineage>
        <taxon>Eukaryota</taxon>
        <taxon>Metazoa</taxon>
        <taxon>Ecdysozoa</taxon>
        <taxon>Arthropoda</taxon>
        <taxon>Hexapoda</taxon>
        <taxon>Insecta</taxon>
        <taxon>Pterygota</taxon>
        <taxon>Neoptera</taxon>
        <taxon>Endopterygota</taxon>
        <taxon>Diptera</taxon>
        <taxon>Brachycera</taxon>
        <taxon>Muscomorpha</taxon>
        <taxon>Oestroidea</taxon>
        <taxon>Calliphoridae</taxon>
        <taxon>Luciliinae</taxon>
        <taxon>Lucilia</taxon>
    </lineage>
</organism>
<feature type="domain" description="FAM69 protein-kinase" evidence="1">
    <location>
        <begin position="74"/>
        <end position="262"/>
    </location>
</feature>
<comment type="caution">
    <text evidence="2">The sequence shown here is derived from an EMBL/GenBank/DDBJ whole genome shotgun (WGS) entry which is preliminary data.</text>
</comment>
<dbReference type="AlphaFoldDB" id="A0A0L0C1Z9"/>
<proteinExistence type="predicted"/>
<keyword evidence="3" id="KW-1185">Reference proteome</keyword>
<dbReference type="PANTHER" id="PTHR21093">
    <property type="entry name" value="DIVERGENT PROTEIN KINASE DOMAIN 1C-RELATED"/>
    <property type="match status" value="1"/>
</dbReference>
<evidence type="ECO:0000259" key="1">
    <source>
        <dbReference type="Pfam" id="PF12260"/>
    </source>
</evidence>
<dbReference type="EMBL" id="JRES01000997">
    <property type="protein sequence ID" value="KNC26282.1"/>
    <property type="molecule type" value="Genomic_DNA"/>
</dbReference>